<keyword evidence="13" id="KW-1185">Reference proteome</keyword>
<feature type="compositionally biased region" description="Low complexity" evidence="10">
    <location>
        <begin position="253"/>
        <end position="264"/>
    </location>
</feature>
<evidence type="ECO:0000256" key="5">
    <source>
        <dbReference type="ARBA" id="ARBA00017036"/>
    </source>
</evidence>
<gene>
    <name evidence="12" type="ORF">BCR39DRAFT_591420</name>
</gene>
<dbReference type="OrthoDB" id="6255506at2759"/>
<keyword evidence="8" id="KW-0653">Protein transport</keyword>
<feature type="compositionally biased region" description="Basic and acidic residues" evidence="10">
    <location>
        <begin position="311"/>
        <end position="322"/>
    </location>
</feature>
<evidence type="ECO:0000256" key="3">
    <source>
        <dbReference type="ARBA" id="ARBA00004496"/>
    </source>
</evidence>
<comment type="function">
    <text evidence="1">Directs RNA polymerase II nuclear import.</text>
</comment>
<sequence>MEPSTSTPIYTVLRIKRKATEAPLSSLVIQDDPSTRGIKKRRDVSGRARGVFRLAETVPDKWEGGPSQEAALKERIETLLARKSPSLAVGMGVSGETKSVKRQTESLTVPRVSQIPSSKSGSSMPGLKYRVVPPTSPRSRSMIPPKVLSIAEIEQARKALTFVDAEAVSGPTPAETAQGLKEDKEMEAFLPMLQEYLQLEQDTGTRTRSRSGPVRQEEYVYDLYYRDLRPSLSSTPLGLGLGDGVGIGALLGYSDISPTSSPESSEPEDEADEDSNDEDYYRNDYPEDEDADEDMQDFRDPYDESDQESAGSDRDRGQWEYR</sequence>
<feature type="region of interest" description="Disordered" evidence="10">
    <location>
        <begin position="90"/>
        <end position="140"/>
    </location>
</feature>
<keyword evidence="9" id="KW-0539">Nucleus</keyword>
<dbReference type="STRING" id="71784.A0A1Y2AHF3"/>
<dbReference type="GO" id="GO:0005737">
    <property type="term" value="C:cytoplasm"/>
    <property type="evidence" value="ECO:0007669"/>
    <property type="project" value="UniProtKB-SubCell"/>
</dbReference>
<evidence type="ECO:0000313" key="13">
    <source>
        <dbReference type="Proteomes" id="UP000193986"/>
    </source>
</evidence>
<comment type="similarity">
    <text evidence="4">Belongs to the IWR1/SLC7A6OS family.</text>
</comment>
<dbReference type="InParanoid" id="A0A1Y2AHF3"/>
<name>A0A1Y2AHF3_9TREE</name>
<reference evidence="12 13" key="1">
    <citation type="submission" date="2016-07" db="EMBL/GenBank/DDBJ databases">
        <title>Pervasive Adenine N6-methylation of Active Genes in Fungi.</title>
        <authorList>
            <consortium name="DOE Joint Genome Institute"/>
            <person name="Mondo S.J."/>
            <person name="Dannebaum R.O."/>
            <person name="Kuo R.C."/>
            <person name="Labutti K."/>
            <person name="Haridas S."/>
            <person name="Kuo A."/>
            <person name="Salamov A."/>
            <person name="Ahrendt S.R."/>
            <person name="Lipzen A."/>
            <person name="Sullivan W."/>
            <person name="Andreopoulos W.B."/>
            <person name="Clum A."/>
            <person name="Lindquist E."/>
            <person name="Daum C."/>
            <person name="Ramamoorthy G.K."/>
            <person name="Gryganskyi A."/>
            <person name="Culley D."/>
            <person name="Magnuson J.K."/>
            <person name="James T.Y."/>
            <person name="O'Malley M.A."/>
            <person name="Stajich J.E."/>
            <person name="Spatafora J.W."/>
            <person name="Visel A."/>
            <person name="Grigoriev I.V."/>
        </authorList>
    </citation>
    <scope>NUCLEOTIDE SEQUENCE [LARGE SCALE GENOMIC DNA]</scope>
    <source>
        <strain evidence="12 13">68-887.2</strain>
    </source>
</reference>
<evidence type="ECO:0000256" key="7">
    <source>
        <dbReference type="ARBA" id="ARBA00022490"/>
    </source>
</evidence>
<dbReference type="GO" id="GO:0032502">
    <property type="term" value="P:developmental process"/>
    <property type="evidence" value="ECO:0007669"/>
    <property type="project" value="TreeGrafter"/>
</dbReference>
<dbReference type="Pfam" id="PF08574">
    <property type="entry name" value="Iwr1"/>
    <property type="match status" value="1"/>
</dbReference>
<feature type="compositionally biased region" description="Acidic residues" evidence="10">
    <location>
        <begin position="286"/>
        <end position="295"/>
    </location>
</feature>
<proteinExistence type="inferred from homology"/>
<dbReference type="Proteomes" id="UP000193986">
    <property type="component" value="Unassembled WGS sequence"/>
</dbReference>
<comment type="subcellular location">
    <subcellularLocation>
        <location evidence="3">Cytoplasm</location>
    </subcellularLocation>
    <subcellularLocation>
        <location evidence="2">Nucleus</location>
    </subcellularLocation>
</comment>
<feature type="compositionally biased region" description="Polar residues" evidence="10">
    <location>
        <begin position="114"/>
        <end position="123"/>
    </location>
</feature>
<dbReference type="GO" id="GO:0015031">
    <property type="term" value="P:protein transport"/>
    <property type="evidence" value="ECO:0007669"/>
    <property type="project" value="UniProtKB-KW"/>
</dbReference>
<evidence type="ECO:0000256" key="8">
    <source>
        <dbReference type="ARBA" id="ARBA00022927"/>
    </source>
</evidence>
<organism evidence="12 13">
    <name type="scientific">Naematelia encephala</name>
    <dbReference type="NCBI Taxonomy" id="71784"/>
    <lineage>
        <taxon>Eukaryota</taxon>
        <taxon>Fungi</taxon>
        <taxon>Dikarya</taxon>
        <taxon>Basidiomycota</taxon>
        <taxon>Agaricomycotina</taxon>
        <taxon>Tremellomycetes</taxon>
        <taxon>Tremellales</taxon>
        <taxon>Naemateliaceae</taxon>
        <taxon>Naematelia</taxon>
    </lineage>
</organism>
<dbReference type="InterPro" id="IPR040218">
    <property type="entry name" value="SLC7A6OS"/>
</dbReference>
<dbReference type="EMBL" id="MCFC01000099">
    <property type="protein sequence ID" value="ORY22028.1"/>
    <property type="molecule type" value="Genomic_DNA"/>
</dbReference>
<evidence type="ECO:0000256" key="1">
    <source>
        <dbReference type="ARBA" id="ARBA00003202"/>
    </source>
</evidence>
<evidence type="ECO:0000256" key="9">
    <source>
        <dbReference type="ARBA" id="ARBA00023242"/>
    </source>
</evidence>
<evidence type="ECO:0000256" key="10">
    <source>
        <dbReference type="SAM" id="MobiDB-lite"/>
    </source>
</evidence>
<accession>A0A1Y2AHF3</accession>
<dbReference type="InterPro" id="IPR013883">
    <property type="entry name" value="TF_Iwr1_dom"/>
</dbReference>
<keyword evidence="7" id="KW-0963">Cytoplasm</keyword>
<feature type="compositionally biased region" description="Acidic residues" evidence="10">
    <location>
        <begin position="265"/>
        <end position="278"/>
    </location>
</feature>
<dbReference type="GO" id="GO:0005634">
    <property type="term" value="C:nucleus"/>
    <property type="evidence" value="ECO:0007669"/>
    <property type="project" value="UniProtKB-SubCell"/>
</dbReference>
<protein>
    <recommendedName>
        <fullName evidence="5">Probable RNA polymerase II nuclear localization protein SLC7A6OS</fullName>
    </recommendedName>
</protein>
<evidence type="ECO:0000259" key="11">
    <source>
        <dbReference type="Pfam" id="PF08574"/>
    </source>
</evidence>
<evidence type="ECO:0000256" key="4">
    <source>
        <dbReference type="ARBA" id="ARBA00010218"/>
    </source>
</evidence>
<comment type="caution">
    <text evidence="12">The sequence shown here is derived from an EMBL/GenBank/DDBJ whole genome shotgun (WGS) entry which is preliminary data.</text>
</comment>
<dbReference type="PANTHER" id="PTHR31196">
    <property type="entry name" value="RNA POLYMERASE II NUCLEAR LOCALIZATION PROTEIN SLC7A6OS-RELATED"/>
    <property type="match status" value="1"/>
</dbReference>
<evidence type="ECO:0000256" key="6">
    <source>
        <dbReference type="ARBA" id="ARBA00022448"/>
    </source>
</evidence>
<evidence type="ECO:0000313" key="12">
    <source>
        <dbReference type="EMBL" id="ORY22028.1"/>
    </source>
</evidence>
<feature type="region of interest" description="Disordered" evidence="10">
    <location>
        <begin position="253"/>
        <end position="322"/>
    </location>
</feature>
<keyword evidence="6" id="KW-0813">Transport</keyword>
<evidence type="ECO:0000256" key="2">
    <source>
        <dbReference type="ARBA" id="ARBA00004123"/>
    </source>
</evidence>
<dbReference type="AlphaFoldDB" id="A0A1Y2AHF3"/>
<feature type="domain" description="Transcription factor Iwr1" evidence="11">
    <location>
        <begin position="217"/>
        <end position="289"/>
    </location>
</feature>
<dbReference type="PANTHER" id="PTHR31196:SF2">
    <property type="entry name" value="RNA POLYMERASE II NUCLEAR LOCALIZATION PROTEIN SLC7A6OS-RELATED"/>
    <property type="match status" value="1"/>
</dbReference>